<dbReference type="InterPro" id="IPR001229">
    <property type="entry name" value="Jacalin-like_lectin_dom"/>
</dbReference>
<evidence type="ECO:0000313" key="4">
    <source>
        <dbReference type="Proteomes" id="UP000789901"/>
    </source>
</evidence>
<evidence type="ECO:0000313" key="3">
    <source>
        <dbReference type="EMBL" id="CAG8752915.1"/>
    </source>
</evidence>
<sequence>MDDEKWTIKLNGTKSPLNGNINRGNEIDDLDTIANELGTSKSDLLNNNIIKDIHVKQIKIWHRGYIVAIQFLYKVTTNDKTYSINGNKHGGNGTKVTTINFEDGEYILGISGKYGHNESNGNLDQLKFINYIPSKKHIKFCTNCGQYNTTSFDMSPATGTVYTCFFGKCTDDSITNIGMYEGSIQSQQFQQLQQLSDLLFPSKPYDFPALKQEFARLKYQELAPRVRNEKIKFEELTTNLKTKTGGLENVVDLLLDAQKEAIKNNDQSIQGQITAYKNVLESKNLTKDELQILLSKQTELNQLEEHLANLQINEDLANCK</sequence>
<evidence type="ECO:0000256" key="1">
    <source>
        <dbReference type="SAM" id="Coils"/>
    </source>
</evidence>
<feature type="domain" description="Jacalin-type lectin" evidence="2">
    <location>
        <begin position="27"/>
        <end position="183"/>
    </location>
</feature>
<dbReference type="PANTHER" id="PTHR47293:SF15">
    <property type="entry name" value="JACALIN-RELATED LECTIN 19"/>
    <property type="match status" value="1"/>
</dbReference>
<proteinExistence type="predicted"/>
<dbReference type="EMBL" id="CAJVQB010012116">
    <property type="protein sequence ID" value="CAG8752915.1"/>
    <property type="molecule type" value="Genomic_DNA"/>
</dbReference>
<reference evidence="3 4" key="1">
    <citation type="submission" date="2021-06" db="EMBL/GenBank/DDBJ databases">
        <authorList>
            <person name="Kallberg Y."/>
            <person name="Tangrot J."/>
            <person name="Rosling A."/>
        </authorList>
    </citation>
    <scope>NUCLEOTIDE SEQUENCE [LARGE SCALE GENOMIC DNA]</scope>
    <source>
        <strain evidence="3 4">120-4 pot B 10/14</strain>
    </source>
</reference>
<keyword evidence="1" id="KW-0175">Coiled coil</keyword>
<dbReference type="SUPFAM" id="SSF51101">
    <property type="entry name" value="Mannose-binding lectins"/>
    <property type="match status" value="1"/>
</dbReference>
<comment type="caution">
    <text evidence="3">The sequence shown here is derived from an EMBL/GenBank/DDBJ whole genome shotgun (WGS) entry which is preliminary data.</text>
</comment>
<evidence type="ECO:0000259" key="2">
    <source>
        <dbReference type="PROSITE" id="PS51752"/>
    </source>
</evidence>
<protein>
    <submittedName>
        <fullName evidence="3">35819_t:CDS:1</fullName>
    </submittedName>
</protein>
<feature type="coiled-coil region" evidence="1">
    <location>
        <begin position="293"/>
        <end position="320"/>
    </location>
</feature>
<name>A0ABN7VB41_GIGMA</name>
<gene>
    <name evidence="3" type="ORF">GMARGA_LOCUS16597</name>
</gene>
<dbReference type="Pfam" id="PF01419">
    <property type="entry name" value="Jacalin"/>
    <property type="match status" value="1"/>
</dbReference>
<dbReference type="Gene3D" id="2.100.10.30">
    <property type="entry name" value="Jacalin-like lectin domain"/>
    <property type="match status" value="1"/>
</dbReference>
<accession>A0ABN7VB41</accession>
<dbReference type="PANTHER" id="PTHR47293">
    <property type="entry name" value="JACALIN-RELATED LECTIN 3"/>
    <property type="match status" value="1"/>
</dbReference>
<dbReference type="InterPro" id="IPR036404">
    <property type="entry name" value="Jacalin-like_lectin_dom_sf"/>
</dbReference>
<dbReference type="PROSITE" id="PS51752">
    <property type="entry name" value="JACALIN_LECTIN"/>
    <property type="match status" value="1"/>
</dbReference>
<keyword evidence="4" id="KW-1185">Reference proteome</keyword>
<organism evidence="3 4">
    <name type="scientific">Gigaspora margarita</name>
    <dbReference type="NCBI Taxonomy" id="4874"/>
    <lineage>
        <taxon>Eukaryota</taxon>
        <taxon>Fungi</taxon>
        <taxon>Fungi incertae sedis</taxon>
        <taxon>Mucoromycota</taxon>
        <taxon>Glomeromycotina</taxon>
        <taxon>Glomeromycetes</taxon>
        <taxon>Diversisporales</taxon>
        <taxon>Gigasporaceae</taxon>
        <taxon>Gigaspora</taxon>
    </lineage>
</organism>
<dbReference type="Proteomes" id="UP000789901">
    <property type="component" value="Unassembled WGS sequence"/>
</dbReference>